<reference evidence="1" key="1">
    <citation type="submission" date="2014-11" db="EMBL/GenBank/DDBJ databases">
        <authorList>
            <person name="Amaro Gonzalez C."/>
        </authorList>
    </citation>
    <scope>NUCLEOTIDE SEQUENCE</scope>
</reference>
<accession>A0A0E9XRZ5</accession>
<name>A0A0E9XRZ5_ANGAN</name>
<dbReference type="EMBL" id="GBXM01003371">
    <property type="protein sequence ID" value="JAI05207.1"/>
    <property type="molecule type" value="Transcribed_RNA"/>
</dbReference>
<sequence>MLTGLSQAILGYPNADWLSLSTTGKCKC</sequence>
<organism evidence="1">
    <name type="scientific">Anguilla anguilla</name>
    <name type="common">European freshwater eel</name>
    <name type="synonym">Muraena anguilla</name>
    <dbReference type="NCBI Taxonomy" id="7936"/>
    <lineage>
        <taxon>Eukaryota</taxon>
        <taxon>Metazoa</taxon>
        <taxon>Chordata</taxon>
        <taxon>Craniata</taxon>
        <taxon>Vertebrata</taxon>
        <taxon>Euteleostomi</taxon>
        <taxon>Actinopterygii</taxon>
        <taxon>Neopterygii</taxon>
        <taxon>Teleostei</taxon>
        <taxon>Anguilliformes</taxon>
        <taxon>Anguillidae</taxon>
        <taxon>Anguilla</taxon>
    </lineage>
</organism>
<protein>
    <submittedName>
        <fullName evidence="1">Uncharacterized protein</fullName>
    </submittedName>
</protein>
<evidence type="ECO:0000313" key="1">
    <source>
        <dbReference type="EMBL" id="JAI05207.1"/>
    </source>
</evidence>
<proteinExistence type="predicted"/>
<dbReference type="AlphaFoldDB" id="A0A0E9XRZ5"/>
<reference evidence="1" key="2">
    <citation type="journal article" date="2015" name="Fish Shellfish Immunol.">
        <title>Early steps in the European eel (Anguilla anguilla)-Vibrio vulnificus interaction in the gills: Role of the RtxA13 toxin.</title>
        <authorList>
            <person name="Callol A."/>
            <person name="Pajuelo D."/>
            <person name="Ebbesson L."/>
            <person name="Teles M."/>
            <person name="MacKenzie S."/>
            <person name="Amaro C."/>
        </authorList>
    </citation>
    <scope>NUCLEOTIDE SEQUENCE</scope>
</reference>